<dbReference type="Proteomes" id="UP000232145">
    <property type="component" value="Unassembled WGS sequence"/>
</dbReference>
<dbReference type="SUPFAM" id="SSF49265">
    <property type="entry name" value="Fibronectin type III"/>
    <property type="match status" value="1"/>
</dbReference>
<name>A0A2N0AGK3_9LEPT</name>
<organism evidence="2 3">
    <name type="scientific">Leptospira harrisiae</name>
    <dbReference type="NCBI Taxonomy" id="2023189"/>
    <lineage>
        <taxon>Bacteria</taxon>
        <taxon>Pseudomonadati</taxon>
        <taxon>Spirochaetota</taxon>
        <taxon>Spirochaetia</taxon>
        <taxon>Leptospirales</taxon>
        <taxon>Leptospiraceae</taxon>
        <taxon>Leptospira</taxon>
    </lineage>
</organism>
<dbReference type="CDD" id="cd00063">
    <property type="entry name" value="FN3"/>
    <property type="match status" value="1"/>
</dbReference>
<dbReference type="EMBL" id="NPDX01000006">
    <property type="protein sequence ID" value="PJZ83391.1"/>
    <property type="molecule type" value="Genomic_DNA"/>
</dbReference>
<dbReference type="Pfam" id="PF00041">
    <property type="entry name" value="fn3"/>
    <property type="match status" value="1"/>
</dbReference>
<dbReference type="GO" id="GO:0006508">
    <property type="term" value="P:proteolysis"/>
    <property type="evidence" value="ECO:0007669"/>
    <property type="project" value="UniProtKB-KW"/>
</dbReference>
<dbReference type="OrthoDB" id="3648721at2"/>
<evidence type="ECO:0000313" key="2">
    <source>
        <dbReference type="EMBL" id="PJZ83391.1"/>
    </source>
</evidence>
<dbReference type="InterPro" id="IPR000668">
    <property type="entry name" value="Peptidase_C1A_C"/>
</dbReference>
<dbReference type="PROSITE" id="PS50853">
    <property type="entry name" value="FN3"/>
    <property type="match status" value="1"/>
</dbReference>
<dbReference type="Pfam" id="PF00112">
    <property type="entry name" value="Peptidase_C1"/>
    <property type="match status" value="1"/>
</dbReference>
<accession>A0A2N0AGK3</accession>
<proteinExistence type="predicted"/>
<keyword evidence="2" id="KW-0378">Hydrolase</keyword>
<dbReference type="InterPro" id="IPR013783">
    <property type="entry name" value="Ig-like_fold"/>
</dbReference>
<dbReference type="CDD" id="cd02619">
    <property type="entry name" value="Peptidase_C1"/>
    <property type="match status" value="1"/>
</dbReference>
<dbReference type="InterPro" id="IPR036116">
    <property type="entry name" value="FN3_sf"/>
</dbReference>
<feature type="domain" description="Fibronectin type-III" evidence="1">
    <location>
        <begin position="607"/>
        <end position="695"/>
    </location>
</feature>
<keyword evidence="2" id="KW-0645">Protease</keyword>
<dbReference type="SUPFAM" id="SSF54001">
    <property type="entry name" value="Cysteine proteinases"/>
    <property type="match status" value="1"/>
</dbReference>
<dbReference type="AlphaFoldDB" id="A0A2N0AGK3"/>
<dbReference type="Gene3D" id="2.60.40.10">
    <property type="entry name" value="Immunoglobulins"/>
    <property type="match status" value="3"/>
</dbReference>
<dbReference type="InterPro" id="IPR038765">
    <property type="entry name" value="Papain-like_cys_pep_sf"/>
</dbReference>
<protein>
    <submittedName>
        <fullName evidence="2">Cysteine protease</fullName>
    </submittedName>
</protein>
<dbReference type="Gene3D" id="3.90.70.10">
    <property type="entry name" value="Cysteine proteinases"/>
    <property type="match status" value="1"/>
</dbReference>
<sequence>MLRNNKHRIAIGTIFIALSLMIVGFQSKPITGKTESKSSPRKSGLIPDPFELYQSIPPFRPEQTSSDLPGSYDFTNDFPPPSDQGIYKDNVGYTVGYGLISYLESKKKGIKNLSTVAPSSANGQKVLYSPNFIYNQLNSGKDQAVSLLDALVLAESRGSVTLEQMNESSSSFRTRPKADIVEAGRKARLRRIYRIEPHDLSTIKLALIEKRPVLISYLVYENFRDPKQDSVFELGTGEILGAQSLVILGFNDKKRAFKVWNSWGPTWGDQGYLWVSYDTFPKYTKSVYVADSETENELLTQNKLSDALESLDYGEHNLFPPGEVFASRGDFSDRIRISWSREKRAIGYEIYRKRKIDSKYQLVGLSKQAFFEDFGIQKNTAYNYRVASLDENFLSKASLDSNDGYAVEPTRPAGILPVTNLRATVAPTNDRIILEWDPQPISTTYTIYKWNPMARIYRFLGKTEKTSYIDLKASRNGDSEIYQVIPERNQLIGESSDYVSAHLDPSEVLKPRPINLTASKGLYAGATILQWEGSPSAITYHIFRKTNGAWKEIAKTTDLQYKDDTSSEKESFYAVASEFDGNLFSLPSEPDIGFPSLVAGRSTGIKSPELIVSENRKTSEFLFSWNLIPKVTSYKIYMRKKNDPEWSLVKETSESNFKLQNLTKNQFYFFAIQSVSKGNGESLFSKPITSVISETVVDVKKVKTFGESAIQKFIGPWTAMYWDGKNKVKPVRLTIEAEDVEGNIIMKWNENEIFRGKNIVDSDLLEEKGKWKIKLSPNYDSLSGEFEDRVLVPEKSQLSFIRE</sequence>
<dbReference type="InterPro" id="IPR003961">
    <property type="entry name" value="FN3_dom"/>
</dbReference>
<reference evidence="2 3" key="1">
    <citation type="submission" date="2017-07" db="EMBL/GenBank/DDBJ databases">
        <title>Leptospira spp. isolated from tropical soils.</title>
        <authorList>
            <person name="Thibeaux R."/>
            <person name="Iraola G."/>
            <person name="Ferres I."/>
            <person name="Bierque E."/>
            <person name="Girault D."/>
            <person name="Soupe-Gilbert M.-E."/>
            <person name="Picardeau M."/>
            <person name="Goarant C."/>
        </authorList>
    </citation>
    <scope>NUCLEOTIDE SEQUENCE [LARGE SCALE GENOMIC DNA]</scope>
    <source>
        <strain evidence="2 3">FH2-B-A1</strain>
    </source>
</reference>
<dbReference type="SMART" id="SM00060">
    <property type="entry name" value="FN3"/>
    <property type="match status" value="2"/>
</dbReference>
<gene>
    <name evidence="2" type="ORF">CH364_17120</name>
</gene>
<evidence type="ECO:0000313" key="3">
    <source>
        <dbReference type="Proteomes" id="UP000232145"/>
    </source>
</evidence>
<dbReference type="RefSeq" id="WP_100745036.1">
    <property type="nucleotide sequence ID" value="NZ_NPDW01000003.1"/>
</dbReference>
<comment type="caution">
    <text evidence="2">The sequence shown here is derived from an EMBL/GenBank/DDBJ whole genome shotgun (WGS) entry which is preliminary data.</text>
</comment>
<evidence type="ECO:0000259" key="1">
    <source>
        <dbReference type="PROSITE" id="PS50853"/>
    </source>
</evidence>
<dbReference type="GO" id="GO:0008234">
    <property type="term" value="F:cysteine-type peptidase activity"/>
    <property type="evidence" value="ECO:0007669"/>
    <property type="project" value="InterPro"/>
</dbReference>
<keyword evidence="3" id="KW-1185">Reference proteome</keyword>